<feature type="region of interest" description="Disordered" evidence="1">
    <location>
        <begin position="234"/>
        <end position="268"/>
    </location>
</feature>
<feature type="compositionally biased region" description="Low complexity" evidence="1">
    <location>
        <begin position="246"/>
        <end position="268"/>
    </location>
</feature>
<name>A0A2P5WIY3_GOSBA</name>
<accession>A0A2P5WIY3</accession>
<dbReference type="AlphaFoldDB" id="A0A2P5WIY3"/>
<evidence type="ECO:0000313" key="2">
    <source>
        <dbReference type="EMBL" id="PPR91024.1"/>
    </source>
</evidence>
<organism evidence="2 3">
    <name type="scientific">Gossypium barbadense</name>
    <name type="common">Sea Island cotton</name>
    <name type="synonym">Hibiscus barbadensis</name>
    <dbReference type="NCBI Taxonomy" id="3634"/>
    <lineage>
        <taxon>Eukaryota</taxon>
        <taxon>Viridiplantae</taxon>
        <taxon>Streptophyta</taxon>
        <taxon>Embryophyta</taxon>
        <taxon>Tracheophyta</taxon>
        <taxon>Spermatophyta</taxon>
        <taxon>Magnoliopsida</taxon>
        <taxon>eudicotyledons</taxon>
        <taxon>Gunneridae</taxon>
        <taxon>Pentapetalae</taxon>
        <taxon>rosids</taxon>
        <taxon>malvids</taxon>
        <taxon>Malvales</taxon>
        <taxon>Malvaceae</taxon>
        <taxon>Malvoideae</taxon>
        <taxon>Gossypium</taxon>
    </lineage>
</organism>
<evidence type="ECO:0000313" key="3">
    <source>
        <dbReference type="Proteomes" id="UP000239757"/>
    </source>
</evidence>
<dbReference type="OrthoDB" id="10624845at2759"/>
<gene>
    <name evidence="2" type="ORF">GOBAR_AA29659</name>
</gene>
<proteinExistence type="predicted"/>
<dbReference type="EMBL" id="KZ667453">
    <property type="protein sequence ID" value="PPR91024.1"/>
    <property type="molecule type" value="Genomic_DNA"/>
</dbReference>
<dbReference type="Proteomes" id="UP000239757">
    <property type="component" value="Unassembled WGS sequence"/>
</dbReference>
<protein>
    <submittedName>
        <fullName evidence="2">Uncharacterized protein</fullName>
    </submittedName>
</protein>
<reference evidence="2 3" key="1">
    <citation type="submission" date="2015-01" db="EMBL/GenBank/DDBJ databases">
        <title>Genome of allotetraploid Gossypium barbadense reveals genomic plasticity and fiber elongation in cotton evolution.</title>
        <authorList>
            <person name="Chen X."/>
            <person name="Liu X."/>
            <person name="Zhao B."/>
            <person name="Zheng H."/>
            <person name="Hu Y."/>
            <person name="Lu G."/>
            <person name="Yang C."/>
            <person name="Chen J."/>
            <person name="Shan C."/>
            <person name="Zhang L."/>
            <person name="Zhou Y."/>
            <person name="Wang L."/>
            <person name="Guo W."/>
            <person name="Bai Y."/>
            <person name="Ruan J."/>
            <person name="Shangguan X."/>
            <person name="Mao Y."/>
            <person name="Jiang J."/>
            <person name="Zhu Y."/>
            <person name="Lei J."/>
            <person name="Kang H."/>
            <person name="Chen S."/>
            <person name="He X."/>
            <person name="Wang R."/>
            <person name="Wang Y."/>
            <person name="Chen J."/>
            <person name="Wang L."/>
            <person name="Yu S."/>
            <person name="Wang B."/>
            <person name="Wei J."/>
            <person name="Song S."/>
            <person name="Lu X."/>
            <person name="Gao Z."/>
            <person name="Gu W."/>
            <person name="Deng X."/>
            <person name="Ma D."/>
            <person name="Wang S."/>
            <person name="Liang W."/>
            <person name="Fang L."/>
            <person name="Cai C."/>
            <person name="Zhu X."/>
            <person name="Zhou B."/>
            <person name="Zhang Y."/>
            <person name="Chen Z."/>
            <person name="Xu S."/>
            <person name="Zhu R."/>
            <person name="Wang S."/>
            <person name="Zhang T."/>
            <person name="Zhao G."/>
        </authorList>
    </citation>
    <scope>NUCLEOTIDE SEQUENCE [LARGE SCALE GENOMIC DNA]</scope>
    <source>
        <strain evidence="3">cv. Xinhai21</strain>
        <tissue evidence="2">Leaf</tissue>
    </source>
</reference>
<evidence type="ECO:0000256" key="1">
    <source>
        <dbReference type="SAM" id="MobiDB-lite"/>
    </source>
</evidence>
<sequence>MITGRDEAFRTRPSILKSEGRQWVWQQNPPATVAFAQPNWATGSIRPLLGPYDSGPYVPHAPHLFNRPPLAKRSHLDLGQQHGPSFAGQIFRSSGPSGPHHASGAHYVSQQSPGSAVANCVDFDGSSPNVPPEAIWYTKSRARVFDVDNSQGVGVPRILDVRASDFLDTSRYGSSYGMSATGSSPSNVTYVSIVGRAYSFAPVVTSMPSCQLSGSTSEASQRKVLNSESALQSVTCGSPVGIPDTSQSGSRASSSASSTHVASLPSSY</sequence>